<keyword evidence="3" id="KW-1185">Reference proteome</keyword>
<evidence type="ECO:0000313" key="3">
    <source>
        <dbReference type="Proteomes" id="UP000828390"/>
    </source>
</evidence>
<accession>A0A9D4BX46</accession>
<protein>
    <submittedName>
        <fullName evidence="2">Uncharacterized protein</fullName>
    </submittedName>
</protein>
<evidence type="ECO:0000256" key="1">
    <source>
        <dbReference type="SAM" id="MobiDB-lite"/>
    </source>
</evidence>
<proteinExistence type="predicted"/>
<reference evidence="2" key="2">
    <citation type="submission" date="2020-11" db="EMBL/GenBank/DDBJ databases">
        <authorList>
            <person name="McCartney M.A."/>
            <person name="Auch B."/>
            <person name="Kono T."/>
            <person name="Mallez S."/>
            <person name="Becker A."/>
            <person name="Gohl D.M."/>
            <person name="Silverstein K.A.T."/>
            <person name="Koren S."/>
            <person name="Bechman K.B."/>
            <person name="Herman A."/>
            <person name="Abrahante J.E."/>
            <person name="Garbe J."/>
        </authorList>
    </citation>
    <scope>NUCLEOTIDE SEQUENCE</scope>
    <source>
        <strain evidence="2">Duluth1</strain>
        <tissue evidence="2">Whole animal</tissue>
    </source>
</reference>
<dbReference type="AlphaFoldDB" id="A0A9D4BX46"/>
<reference evidence="2" key="1">
    <citation type="journal article" date="2019" name="bioRxiv">
        <title>The Genome of the Zebra Mussel, Dreissena polymorpha: A Resource for Invasive Species Research.</title>
        <authorList>
            <person name="McCartney M.A."/>
            <person name="Auch B."/>
            <person name="Kono T."/>
            <person name="Mallez S."/>
            <person name="Zhang Y."/>
            <person name="Obille A."/>
            <person name="Becker A."/>
            <person name="Abrahante J.E."/>
            <person name="Garbe J."/>
            <person name="Badalamenti J.P."/>
            <person name="Herman A."/>
            <person name="Mangelson H."/>
            <person name="Liachko I."/>
            <person name="Sullivan S."/>
            <person name="Sone E.D."/>
            <person name="Koren S."/>
            <person name="Silverstein K.A.T."/>
            <person name="Beckman K.B."/>
            <person name="Gohl D.M."/>
        </authorList>
    </citation>
    <scope>NUCLEOTIDE SEQUENCE</scope>
    <source>
        <strain evidence="2">Duluth1</strain>
        <tissue evidence="2">Whole animal</tissue>
    </source>
</reference>
<feature type="region of interest" description="Disordered" evidence="1">
    <location>
        <begin position="1"/>
        <end position="29"/>
    </location>
</feature>
<gene>
    <name evidence="2" type="ORF">DPMN_070039</name>
</gene>
<name>A0A9D4BX46_DREPO</name>
<evidence type="ECO:0000313" key="2">
    <source>
        <dbReference type="EMBL" id="KAH3710553.1"/>
    </source>
</evidence>
<comment type="caution">
    <text evidence="2">The sequence shown here is derived from an EMBL/GenBank/DDBJ whole genome shotgun (WGS) entry which is preliminary data.</text>
</comment>
<dbReference type="Proteomes" id="UP000828390">
    <property type="component" value="Unassembled WGS sequence"/>
</dbReference>
<organism evidence="2 3">
    <name type="scientific">Dreissena polymorpha</name>
    <name type="common">Zebra mussel</name>
    <name type="synonym">Mytilus polymorpha</name>
    <dbReference type="NCBI Taxonomy" id="45954"/>
    <lineage>
        <taxon>Eukaryota</taxon>
        <taxon>Metazoa</taxon>
        <taxon>Spiralia</taxon>
        <taxon>Lophotrochozoa</taxon>
        <taxon>Mollusca</taxon>
        <taxon>Bivalvia</taxon>
        <taxon>Autobranchia</taxon>
        <taxon>Heteroconchia</taxon>
        <taxon>Euheterodonta</taxon>
        <taxon>Imparidentia</taxon>
        <taxon>Neoheterodontei</taxon>
        <taxon>Myida</taxon>
        <taxon>Dreissenoidea</taxon>
        <taxon>Dreissenidae</taxon>
        <taxon>Dreissena</taxon>
    </lineage>
</organism>
<dbReference type="EMBL" id="JAIWYP010000014">
    <property type="protein sequence ID" value="KAH3710553.1"/>
    <property type="molecule type" value="Genomic_DNA"/>
</dbReference>
<sequence>MGHLSTPPDLLGGHLSAPLKLGGTSPWSTSRRARLSGYQKSAHYLKALLKNLRKTVIIEKIPNKCRSCRRL</sequence>